<evidence type="ECO:0000313" key="2">
    <source>
        <dbReference type="Proteomes" id="UP000199656"/>
    </source>
</evidence>
<dbReference type="STRING" id="408074.SAMN05660909_01112"/>
<dbReference type="InterPro" id="IPR036388">
    <property type="entry name" value="WH-like_DNA-bd_sf"/>
</dbReference>
<reference evidence="2" key="1">
    <citation type="submission" date="2016-10" db="EMBL/GenBank/DDBJ databases">
        <authorList>
            <person name="Varghese N."/>
            <person name="Submissions S."/>
        </authorList>
    </citation>
    <scope>NUCLEOTIDE SEQUENCE [LARGE SCALE GENOMIC DNA]</scope>
    <source>
        <strain evidence="2">DSM 23920</strain>
    </source>
</reference>
<evidence type="ECO:0008006" key="3">
    <source>
        <dbReference type="Google" id="ProtNLM"/>
    </source>
</evidence>
<dbReference type="Gene3D" id="1.10.10.10">
    <property type="entry name" value="Winged helix-like DNA-binding domain superfamily/Winged helix DNA-binding domain"/>
    <property type="match status" value="1"/>
</dbReference>
<evidence type="ECO:0000313" key="1">
    <source>
        <dbReference type="EMBL" id="SEA20461.1"/>
    </source>
</evidence>
<sequence>MPIGWYLREVDSLLTKFVNQAFESFGINRYHWQIMKNIDTHEKICKDLFYHQVHRFVNESEYESLFQELVSRNWIVLKEGKYWFTPEGKDAFAQISTLQEANRDAITKGTTEEEYLNTIRFLEKLIVNLGGNV</sequence>
<keyword evidence="2" id="KW-1185">Reference proteome</keyword>
<proteinExistence type="predicted"/>
<dbReference type="Proteomes" id="UP000199656">
    <property type="component" value="Unassembled WGS sequence"/>
</dbReference>
<gene>
    <name evidence="1" type="ORF">SAMN05660909_01112</name>
</gene>
<dbReference type="AlphaFoldDB" id="A0A1H3ZAS8"/>
<dbReference type="InterPro" id="IPR036390">
    <property type="entry name" value="WH_DNA-bd_sf"/>
</dbReference>
<organism evidence="1 2">
    <name type="scientific">Chitinophaga terrae</name>
    <name type="common">ex Kim and Jung 2007</name>
    <dbReference type="NCBI Taxonomy" id="408074"/>
    <lineage>
        <taxon>Bacteria</taxon>
        <taxon>Pseudomonadati</taxon>
        <taxon>Bacteroidota</taxon>
        <taxon>Chitinophagia</taxon>
        <taxon>Chitinophagales</taxon>
        <taxon>Chitinophagaceae</taxon>
        <taxon>Chitinophaga</taxon>
    </lineage>
</organism>
<protein>
    <recommendedName>
        <fullName evidence="3">MarR family transcriptional regulator</fullName>
    </recommendedName>
</protein>
<accession>A0A1H3ZAS8</accession>
<dbReference type="EMBL" id="FNRL01000004">
    <property type="protein sequence ID" value="SEA20461.1"/>
    <property type="molecule type" value="Genomic_DNA"/>
</dbReference>
<name>A0A1H3ZAS8_9BACT</name>
<dbReference type="SUPFAM" id="SSF46785">
    <property type="entry name" value="Winged helix' DNA-binding domain"/>
    <property type="match status" value="1"/>
</dbReference>